<dbReference type="EMBL" id="JACHVU010000001">
    <property type="protein sequence ID" value="MBB2988979.1"/>
    <property type="molecule type" value="Genomic_DNA"/>
</dbReference>
<evidence type="ECO:0000313" key="3">
    <source>
        <dbReference type="Proteomes" id="UP000550501"/>
    </source>
</evidence>
<protein>
    <recommendedName>
        <fullName evidence="4">Lipoprotein LppJ</fullName>
    </recommendedName>
</protein>
<evidence type="ECO:0000256" key="1">
    <source>
        <dbReference type="SAM" id="SignalP"/>
    </source>
</evidence>
<evidence type="ECO:0000313" key="2">
    <source>
        <dbReference type="EMBL" id="MBB2988979.1"/>
    </source>
</evidence>
<keyword evidence="3" id="KW-1185">Reference proteome</keyword>
<accession>A0A839PZS3</accession>
<feature type="signal peptide" evidence="1">
    <location>
        <begin position="1"/>
        <end position="24"/>
    </location>
</feature>
<organism evidence="2 3">
    <name type="scientific">Mycolicibacterium iranicum</name>
    <name type="common">Mycobacterium iranicum</name>
    <dbReference type="NCBI Taxonomy" id="912594"/>
    <lineage>
        <taxon>Bacteria</taxon>
        <taxon>Bacillati</taxon>
        <taxon>Actinomycetota</taxon>
        <taxon>Actinomycetes</taxon>
        <taxon>Mycobacteriales</taxon>
        <taxon>Mycobacteriaceae</taxon>
        <taxon>Mycolicibacterium</taxon>
    </lineage>
</organism>
<dbReference type="RefSeq" id="WP_183466255.1">
    <property type="nucleotide sequence ID" value="NZ_JACHVU010000001.1"/>
</dbReference>
<dbReference type="PROSITE" id="PS51257">
    <property type="entry name" value="PROKAR_LIPOPROTEIN"/>
    <property type="match status" value="1"/>
</dbReference>
<dbReference type="Proteomes" id="UP000550501">
    <property type="component" value="Unassembled WGS sequence"/>
</dbReference>
<keyword evidence="1" id="KW-0732">Signal</keyword>
<comment type="caution">
    <text evidence="2">The sequence shown here is derived from an EMBL/GenBank/DDBJ whole genome shotgun (WGS) entry which is preliminary data.</text>
</comment>
<name>A0A839PZS3_MYCIR</name>
<gene>
    <name evidence="2" type="ORF">FHR72_000436</name>
</gene>
<reference evidence="2 3" key="1">
    <citation type="submission" date="2020-08" db="EMBL/GenBank/DDBJ databases">
        <title>The Agave Microbiome: Exploring the role of microbial communities in plant adaptations to desert environments.</title>
        <authorList>
            <person name="Partida-Martinez L.P."/>
        </authorList>
    </citation>
    <scope>NUCLEOTIDE SEQUENCE [LARGE SCALE GENOMIC DNA]</scope>
    <source>
        <strain evidence="2 3">AT2.18</strain>
    </source>
</reference>
<feature type="chain" id="PRO_5039631459" description="Lipoprotein LppJ" evidence="1">
    <location>
        <begin position="25"/>
        <end position="179"/>
    </location>
</feature>
<proteinExistence type="predicted"/>
<dbReference type="AlphaFoldDB" id="A0A839PZS3"/>
<evidence type="ECO:0008006" key="4">
    <source>
        <dbReference type="Google" id="ProtNLM"/>
    </source>
</evidence>
<sequence length="179" mass="18946">MTLVARRRAAAILVLAATAVPATGGCSPMFPFHRDEPEATPISDEDSRAQVVDAAKELVRAANLDVTYANLQWEWCNDQGEPPFRTKIEIAFVVPPGMTAQEFGATVASTAAAQPGWAPGPPPGNHAAGDIVRKGGVWAVVGPGNYPQRGGIEIFGECRNMNDHRDTAGVEITAEVRGD</sequence>